<sequence length="151" mass="16388">MPPIKDSKTLAAAGAEMEDGRRPTIVSAPAAASPEFSDRPRRRTFTAQDKLRILAEADRAAGVPGGIGAIVRREGLYSSALTDWRRQRAAGAFEALSPARRGPKTAEPNPLAAELALSRRDNLRLKQRLERAEAIIEIQKNELGPVARLGR</sequence>
<protein>
    <recommendedName>
        <fullName evidence="5">Transposase</fullName>
    </recommendedName>
</protein>
<reference evidence="3 4" key="1">
    <citation type="submission" date="2019-05" db="EMBL/GenBank/DDBJ databases">
        <authorList>
            <person name="Farhan Ul Haque M."/>
        </authorList>
    </citation>
    <scope>NUCLEOTIDE SEQUENCE [LARGE SCALE GENOMIC DNA]</scope>
    <source>
        <strain evidence="3">2</strain>
    </source>
</reference>
<keyword evidence="4" id="KW-1185">Reference proteome</keyword>
<feature type="region of interest" description="Disordered" evidence="2">
    <location>
        <begin position="1"/>
        <end position="42"/>
    </location>
</feature>
<evidence type="ECO:0000313" key="4">
    <source>
        <dbReference type="Proteomes" id="UP000485880"/>
    </source>
</evidence>
<proteinExistence type="predicted"/>
<name>A0A8B6MB08_METTU</name>
<accession>A0A8B6MB08</accession>
<keyword evidence="1" id="KW-0175">Coiled coil</keyword>
<evidence type="ECO:0008006" key="5">
    <source>
        <dbReference type="Google" id="ProtNLM"/>
    </source>
</evidence>
<dbReference type="AlphaFoldDB" id="A0A8B6MB08"/>
<dbReference type="EMBL" id="CABFMQ020000117">
    <property type="protein sequence ID" value="VTZ51911.1"/>
    <property type="molecule type" value="Genomic_DNA"/>
</dbReference>
<evidence type="ECO:0000256" key="1">
    <source>
        <dbReference type="SAM" id="Coils"/>
    </source>
</evidence>
<dbReference type="Proteomes" id="UP000485880">
    <property type="component" value="Unassembled WGS sequence"/>
</dbReference>
<evidence type="ECO:0000256" key="2">
    <source>
        <dbReference type="SAM" id="MobiDB-lite"/>
    </source>
</evidence>
<feature type="coiled-coil region" evidence="1">
    <location>
        <begin position="115"/>
        <end position="142"/>
    </location>
</feature>
<evidence type="ECO:0000313" key="3">
    <source>
        <dbReference type="EMBL" id="VTZ51911.1"/>
    </source>
</evidence>
<comment type="caution">
    <text evidence="3">The sequence shown here is derived from an EMBL/GenBank/DDBJ whole genome shotgun (WGS) entry which is preliminary data.</text>
</comment>
<gene>
    <name evidence="3" type="ORF">MPC4_570001</name>
</gene>
<organism evidence="3 4">
    <name type="scientific">Methylocella tundrae</name>
    <dbReference type="NCBI Taxonomy" id="227605"/>
    <lineage>
        <taxon>Bacteria</taxon>
        <taxon>Pseudomonadati</taxon>
        <taxon>Pseudomonadota</taxon>
        <taxon>Alphaproteobacteria</taxon>
        <taxon>Hyphomicrobiales</taxon>
        <taxon>Beijerinckiaceae</taxon>
        <taxon>Methylocella</taxon>
    </lineage>
</organism>